<evidence type="ECO:0000313" key="3">
    <source>
        <dbReference type="EMBL" id="CEP07062.1"/>
    </source>
</evidence>
<dbReference type="Proteomes" id="UP000054107">
    <property type="component" value="Unassembled WGS sequence"/>
</dbReference>
<dbReference type="InterPro" id="IPR016135">
    <property type="entry name" value="UBQ-conjugating_enzyme/RWD"/>
</dbReference>
<dbReference type="SMART" id="SM00212">
    <property type="entry name" value="UBCc"/>
    <property type="match status" value="1"/>
</dbReference>
<dbReference type="Gene3D" id="3.10.110.10">
    <property type="entry name" value="Ubiquitin Conjugating Enzyme"/>
    <property type="match status" value="1"/>
</dbReference>
<accession>A0A0B7MPS7</accession>
<evidence type="ECO:0000259" key="2">
    <source>
        <dbReference type="PROSITE" id="PS50127"/>
    </source>
</evidence>
<feature type="chain" id="PRO_5002120014" description="UBC core domain-containing protein" evidence="1">
    <location>
        <begin position="22"/>
        <end position="611"/>
    </location>
</feature>
<dbReference type="Pfam" id="PF00179">
    <property type="entry name" value="UQ_con"/>
    <property type="match status" value="1"/>
</dbReference>
<sequence length="611" mass="67045">MVSKLASLLAIATFTISSVTAQAPTSNLINGQCVTAYDASVDYFPEKLDTSDDKATYFSIEYHNNYKVVRNSRTGRTYVLVQCGTPSPADVNNATEIYQIPITKAAAMETTVVPYLEMIGAAESIKLIADGSLVSSPCFQKYLNTGDIVQLSATNETLQAEQIKNVQVQFGSNPYEAATDSNNTVTTAQSYEPDVLGRSSWLSYYAAFYNLETVANNLTRTMTENYNQLKEAAAHYNAKPIVAWTTYDAPSQYNNNTASYILSEASYKVGLTKDAGATMLNTSATTYSSAADLLQAIGNVDILIDETFIGSNLTAFLQNYNISEADQSKYKFLANKRVFREDGILTASGGYDWFEAPVAMADALLEDMINAVNPSAPSEGYKRNWLRNIALDEPIKTTTESNCSWAEDAPRPNLATQFNGSTFTLSDSTSSSASKAMALNVAGALTTIFTTMPPNMQRRILNEIKDVNDDSAANLHVYVPDDTNIYNLYGSIPGPPETPYKDGIFLLDIKLHENHPFTPPNIKFITKVFHPNVSSQTDVLKSNWSPAMTLRIALMSIQALLDSPDPSSPQDFEVAKVFTSNKSAFTRQAEKWTNDHANISLNDFVDSLFDN</sequence>
<dbReference type="PROSITE" id="PS50127">
    <property type="entry name" value="UBC_2"/>
    <property type="match status" value="1"/>
</dbReference>
<dbReference type="STRING" id="35722.A0A0B7MPS7"/>
<dbReference type="OrthoDB" id="409848at2759"/>
<name>A0A0B7MPS7_9FUNG</name>
<protein>
    <recommendedName>
        <fullName evidence="2">UBC core domain-containing protein</fullName>
    </recommendedName>
</protein>
<organism evidence="3 4">
    <name type="scientific">Parasitella parasitica</name>
    <dbReference type="NCBI Taxonomy" id="35722"/>
    <lineage>
        <taxon>Eukaryota</taxon>
        <taxon>Fungi</taxon>
        <taxon>Fungi incertae sedis</taxon>
        <taxon>Mucoromycota</taxon>
        <taxon>Mucoromycotina</taxon>
        <taxon>Mucoromycetes</taxon>
        <taxon>Mucorales</taxon>
        <taxon>Mucorineae</taxon>
        <taxon>Mucoraceae</taxon>
        <taxon>Parasitella</taxon>
    </lineage>
</organism>
<proteinExistence type="predicted"/>
<evidence type="ECO:0000256" key="1">
    <source>
        <dbReference type="SAM" id="SignalP"/>
    </source>
</evidence>
<dbReference type="PANTHER" id="PTHR38360:SF1">
    <property type="entry name" value="F12P19.7"/>
    <property type="match status" value="1"/>
</dbReference>
<feature type="signal peptide" evidence="1">
    <location>
        <begin position="1"/>
        <end position="21"/>
    </location>
</feature>
<evidence type="ECO:0000313" key="4">
    <source>
        <dbReference type="Proteomes" id="UP000054107"/>
    </source>
</evidence>
<feature type="domain" description="UBC core" evidence="2">
    <location>
        <begin position="455"/>
        <end position="598"/>
    </location>
</feature>
<gene>
    <name evidence="3" type="primary">PARPA_00331.1 scaffold 630</name>
</gene>
<dbReference type="InterPro" id="IPR000608">
    <property type="entry name" value="UBC"/>
</dbReference>
<dbReference type="PANTHER" id="PTHR38360">
    <property type="entry name" value="OS03G0120000 PROTEIN"/>
    <property type="match status" value="1"/>
</dbReference>
<dbReference type="AlphaFoldDB" id="A0A0B7MPS7"/>
<dbReference type="EMBL" id="LN718971">
    <property type="protein sequence ID" value="CEP07062.1"/>
    <property type="molecule type" value="Genomic_DNA"/>
</dbReference>
<keyword evidence="4" id="KW-1185">Reference proteome</keyword>
<reference evidence="3 4" key="1">
    <citation type="submission" date="2014-09" db="EMBL/GenBank/DDBJ databases">
        <authorList>
            <person name="Ellenberger Sabrina"/>
        </authorList>
    </citation>
    <scope>NUCLEOTIDE SEQUENCE [LARGE SCALE GENOMIC DNA]</scope>
    <source>
        <strain evidence="3 4">CBS 412.66</strain>
    </source>
</reference>
<keyword evidence="1" id="KW-0732">Signal</keyword>
<dbReference type="SUPFAM" id="SSF54495">
    <property type="entry name" value="UBC-like"/>
    <property type="match status" value="1"/>
</dbReference>